<comment type="caution">
    <text evidence="10">The sequence shown here is derived from an EMBL/GenBank/DDBJ whole genome shotgun (WGS) entry which is preliminary data.</text>
</comment>
<keyword evidence="6 7" id="KW-0472">Membrane</keyword>
<dbReference type="Proteomes" id="UP001612915">
    <property type="component" value="Unassembled WGS sequence"/>
</dbReference>
<feature type="transmembrane region" description="Helical" evidence="7">
    <location>
        <begin position="415"/>
        <end position="438"/>
    </location>
</feature>
<evidence type="ECO:0000256" key="7">
    <source>
        <dbReference type="SAM" id="Phobius"/>
    </source>
</evidence>
<evidence type="ECO:0000256" key="6">
    <source>
        <dbReference type="ARBA" id="ARBA00023136"/>
    </source>
</evidence>
<reference evidence="10 11" key="1">
    <citation type="submission" date="2024-10" db="EMBL/GenBank/DDBJ databases">
        <title>The Natural Products Discovery Center: Release of the First 8490 Sequenced Strains for Exploring Actinobacteria Biosynthetic Diversity.</title>
        <authorList>
            <person name="Kalkreuter E."/>
            <person name="Kautsar S.A."/>
            <person name="Yang D."/>
            <person name="Bader C.D."/>
            <person name="Teijaro C.N."/>
            <person name="Fluegel L."/>
            <person name="Davis C.M."/>
            <person name="Simpson J.R."/>
            <person name="Lauterbach L."/>
            <person name="Steele A.D."/>
            <person name="Gui C."/>
            <person name="Meng S."/>
            <person name="Li G."/>
            <person name="Viehrig K."/>
            <person name="Ye F."/>
            <person name="Su P."/>
            <person name="Kiefer A.F."/>
            <person name="Nichols A."/>
            <person name="Cepeda A.J."/>
            <person name="Yan W."/>
            <person name="Fan B."/>
            <person name="Jiang Y."/>
            <person name="Adhikari A."/>
            <person name="Zheng C.-J."/>
            <person name="Schuster L."/>
            <person name="Cowan T.M."/>
            <person name="Smanski M.J."/>
            <person name="Chevrette M.G."/>
            <person name="De Carvalho L.P.S."/>
            <person name="Shen B."/>
        </authorList>
    </citation>
    <scope>NUCLEOTIDE SEQUENCE [LARGE SCALE GENOMIC DNA]</scope>
    <source>
        <strain evidence="10 11">NPDC049639</strain>
    </source>
</reference>
<comment type="subcellular location">
    <subcellularLocation>
        <location evidence="1">Cell membrane</location>
        <topology evidence="1">Multi-pass membrane protein</topology>
    </subcellularLocation>
</comment>
<evidence type="ECO:0000256" key="4">
    <source>
        <dbReference type="ARBA" id="ARBA00022692"/>
    </source>
</evidence>
<keyword evidence="4 7" id="KW-0812">Transmembrane</keyword>
<gene>
    <name evidence="10" type="ORF">ACIB24_05315</name>
</gene>
<evidence type="ECO:0000259" key="8">
    <source>
        <dbReference type="Pfam" id="PF02687"/>
    </source>
</evidence>
<dbReference type="Pfam" id="PF12704">
    <property type="entry name" value="MacB_PCD"/>
    <property type="match status" value="1"/>
</dbReference>
<feature type="transmembrane region" description="Helical" evidence="7">
    <location>
        <begin position="632"/>
        <end position="654"/>
    </location>
</feature>
<sequence>MTVAWPAVRAIARRELRRSWLALVVLGLLAGSVGAVATGAMVVERRTATAEARLRAAMGVEDLRVSALNGVVPSTEGIPGIARQWRPSMAVGQIVGPALNYLAVLSGPAHPGIFNPVVVEGRAVNPRSTDEIMVAEEGARQMGMDVGDVVRLHFLTVEQAGDWVTGIGEPRGPTLTFHVVGLTRITPKASNGVGVMASPAFYERYGRTLSQGGALFLQTRPGVSPAAVAQRITGAAKTPVQVEFSSREPAPVRTAAHILTGGALSFVVVAALVGVLALALSSSRHHSSGVQSQQVERVLGLTTGERVLGHAAPSLISAAAGAVVCLAGALLAGWIEPLGSLRTSEPYPGYAANWPVALGGAVTVVLLVLLTSGVSAARAISSRTAIRSPRRALRLSRSPVFSAGLRMAFGSRGSWRSFSAITGVTVAVAGMLASASLWTSMRHLADTPSHWGVNADLYVADARPDLVEGLKVDPRVRGLTREVSDRVSVGGRDLSAYSVEHVLGDVGWTMVEGRAPQIDSELVLGPRAARALDTAVGDSVSVRTRAGTERFTVTGIGIGAFNGEAFGDNALFTPGGLQEVGRGANFYTLDVALKPGRSVDAFAAELSRDWEIALPSVPAEVTSLEALGDLPIWLGLFFVSIGLAALAHSSVQLVRRGVGDFAVLRTIGFTAGQLAGVLLTAVLITTTLGLAVGFPLGLGAGRLIWWSVTNGVGVVPDFQLPPVTTTFIVPAALLASVLLAAWPAIEAGRLRTVRAARTD</sequence>
<dbReference type="RefSeq" id="WP_398276183.1">
    <property type="nucleotide sequence ID" value="NZ_JBITLV010000001.1"/>
</dbReference>
<name>A0ABW8AJC8_9ACTN</name>
<feature type="transmembrane region" description="Helical" evidence="7">
    <location>
        <begin position="315"/>
        <end position="335"/>
    </location>
</feature>
<feature type="domain" description="MacB-like periplasmic core" evidence="9">
    <location>
        <begin position="420"/>
        <end position="607"/>
    </location>
</feature>
<evidence type="ECO:0000313" key="11">
    <source>
        <dbReference type="Proteomes" id="UP001612915"/>
    </source>
</evidence>
<accession>A0ABW8AJC8</accession>
<feature type="transmembrane region" description="Helical" evidence="7">
    <location>
        <begin position="674"/>
        <end position="705"/>
    </location>
</feature>
<feature type="transmembrane region" description="Helical" evidence="7">
    <location>
        <begin position="255"/>
        <end position="280"/>
    </location>
</feature>
<comment type="similarity">
    <text evidence="2">Belongs to the ABC-4 integral membrane protein family. LolC/E subfamily.</text>
</comment>
<organism evidence="10 11">
    <name type="scientific">Spongisporangium articulatum</name>
    <dbReference type="NCBI Taxonomy" id="3362603"/>
    <lineage>
        <taxon>Bacteria</taxon>
        <taxon>Bacillati</taxon>
        <taxon>Actinomycetota</taxon>
        <taxon>Actinomycetes</taxon>
        <taxon>Kineosporiales</taxon>
        <taxon>Kineosporiaceae</taxon>
        <taxon>Spongisporangium</taxon>
    </lineage>
</organism>
<dbReference type="InterPro" id="IPR025857">
    <property type="entry name" value="MacB_PCD"/>
</dbReference>
<evidence type="ECO:0000256" key="5">
    <source>
        <dbReference type="ARBA" id="ARBA00022989"/>
    </source>
</evidence>
<feature type="transmembrane region" description="Helical" evidence="7">
    <location>
        <begin position="725"/>
        <end position="745"/>
    </location>
</feature>
<dbReference type="InterPro" id="IPR003838">
    <property type="entry name" value="ABC3_permease_C"/>
</dbReference>
<keyword evidence="11" id="KW-1185">Reference proteome</keyword>
<evidence type="ECO:0000256" key="1">
    <source>
        <dbReference type="ARBA" id="ARBA00004651"/>
    </source>
</evidence>
<dbReference type="InterPro" id="IPR051447">
    <property type="entry name" value="Lipoprotein-release_system"/>
</dbReference>
<dbReference type="PANTHER" id="PTHR30489">
    <property type="entry name" value="LIPOPROTEIN-RELEASING SYSTEM TRANSMEMBRANE PROTEIN LOLE"/>
    <property type="match status" value="1"/>
</dbReference>
<evidence type="ECO:0000259" key="9">
    <source>
        <dbReference type="Pfam" id="PF12704"/>
    </source>
</evidence>
<dbReference type="PANTHER" id="PTHR30489:SF0">
    <property type="entry name" value="LIPOPROTEIN-RELEASING SYSTEM TRANSMEMBRANE PROTEIN LOLE"/>
    <property type="match status" value="1"/>
</dbReference>
<dbReference type="Pfam" id="PF02687">
    <property type="entry name" value="FtsX"/>
    <property type="match status" value="1"/>
</dbReference>
<evidence type="ECO:0000256" key="3">
    <source>
        <dbReference type="ARBA" id="ARBA00022475"/>
    </source>
</evidence>
<feature type="domain" description="ABC3 transporter permease C-terminal" evidence="8">
    <location>
        <begin position="635"/>
        <end position="748"/>
    </location>
</feature>
<protein>
    <submittedName>
        <fullName evidence="10">ABC transporter permease</fullName>
    </submittedName>
</protein>
<evidence type="ECO:0000256" key="2">
    <source>
        <dbReference type="ARBA" id="ARBA00005236"/>
    </source>
</evidence>
<feature type="transmembrane region" description="Helical" evidence="7">
    <location>
        <begin position="355"/>
        <end position="381"/>
    </location>
</feature>
<keyword evidence="5 7" id="KW-1133">Transmembrane helix</keyword>
<dbReference type="EMBL" id="JBITLV010000001">
    <property type="protein sequence ID" value="MFI7586475.1"/>
    <property type="molecule type" value="Genomic_DNA"/>
</dbReference>
<proteinExistence type="inferred from homology"/>
<keyword evidence="3" id="KW-1003">Cell membrane</keyword>
<evidence type="ECO:0000313" key="10">
    <source>
        <dbReference type="EMBL" id="MFI7586475.1"/>
    </source>
</evidence>